<reference evidence="1" key="2">
    <citation type="submission" date="2023-01" db="EMBL/GenBank/DDBJ databases">
        <title>Draft genome sequence of Sneathiella chinensis strain NBRC 103408.</title>
        <authorList>
            <person name="Sun Q."/>
            <person name="Mori K."/>
        </authorList>
    </citation>
    <scope>NUCLEOTIDE SEQUENCE</scope>
    <source>
        <strain evidence="1">NBRC 103408</strain>
    </source>
</reference>
<protein>
    <submittedName>
        <fullName evidence="1">Uncharacterized protein</fullName>
    </submittedName>
</protein>
<organism evidence="1 2">
    <name type="scientific">Sneathiella chinensis</name>
    <dbReference type="NCBI Taxonomy" id="349750"/>
    <lineage>
        <taxon>Bacteria</taxon>
        <taxon>Pseudomonadati</taxon>
        <taxon>Pseudomonadota</taxon>
        <taxon>Alphaproteobacteria</taxon>
        <taxon>Sneathiellales</taxon>
        <taxon>Sneathiellaceae</taxon>
        <taxon>Sneathiella</taxon>
    </lineage>
</organism>
<evidence type="ECO:0000313" key="2">
    <source>
        <dbReference type="Proteomes" id="UP001161409"/>
    </source>
</evidence>
<name>A0ABQ5TZL6_9PROT</name>
<proteinExistence type="predicted"/>
<comment type="caution">
    <text evidence="1">The sequence shown here is derived from an EMBL/GenBank/DDBJ whole genome shotgun (WGS) entry which is preliminary data.</text>
</comment>
<dbReference type="EMBL" id="BSNF01000001">
    <property type="protein sequence ID" value="GLQ05295.1"/>
    <property type="molecule type" value="Genomic_DNA"/>
</dbReference>
<reference evidence="1" key="1">
    <citation type="journal article" date="2014" name="Int. J. Syst. Evol. Microbiol.">
        <title>Complete genome of a new Firmicutes species belonging to the dominant human colonic microbiota ('Ruminococcus bicirculans') reveals two chromosomes and a selective capacity to utilize plant glucans.</title>
        <authorList>
            <consortium name="NISC Comparative Sequencing Program"/>
            <person name="Wegmann U."/>
            <person name="Louis P."/>
            <person name="Goesmann A."/>
            <person name="Henrissat B."/>
            <person name="Duncan S.H."/>
            <person name="Flint H.J."/>
        </authorList>
    </citation>
    <scope>NUCLEOTIDE SEQUENCE</scope>
    <source>
        <strain evidence="1">NBRC 103408</strain>
    </source>
</reference>
<sequence>MSEKPKIADVAATYFHLWQQQVTLMAQTDEAGLQALIEQGRQIGEHLSLEAAARCAESEADADD</sequence>
<keyword evidence="2" id="KW-1185">Reference proteome</keyword>
<gene>
    <name evidence="1" type="ORF">GCM10007924_05160</name>
</gene>
<accession>A0ABQ5TZL6</accession>
<dbReference type="Proteomes" id="UP001161409">
    <property type="component" value="Unassembled WGS sequence"/>
</dbReference>
<evidence type="ECO:0000313" key="1">
    <source>
        <dbReference type="EMBL" id="GLQ05295.1"/>
    </source>
</evidence>